<evidence type="ECO:0000256" key="3">
    <source>
        <dbReference type="SAM" id="Phobius"/>
    </source>
</evidence>
<dbReference type="Proteomes" id="UP001302126">
    <property type="component" value="Unassembled WGS sequence"/>
</dbReference>
<comment type="caution">
    <text evidence="5">The sequence shown here is derived from an EMBL/GenBank/DDBJ whole genome shotgun (WGS) entry which is preliminary data.</text>
</comment>
<proteinExistence type="predicted"/>
<evidence type="ECO:0008006" key="7">
    <source>
        <dbReference type="Google" id="ProtNLM"/>
    </source>
</evidence>
<keyword evidence="1" id="KW-0175">Coiled coil</keyword>
<accession>A0AAN6X4E1</accession>
<evidence type="ECO:0000313" key="6">
    <source>
        <dbReference type="Proteomes" id="UP001302126"/>
    </source>
</evidence>
<reference evidence="5" key="2">
    <citation type="submission" date="2023-05" db="EMBL/GenBank/DDBJ databases">
        <authorList>
            <consortium name="Lawrence Berkeley National Laboratory"/>
            <person name="Steindorff A."/>
            <person name="Hensen N."/>
            <person name="Bonometti L."/>
            <person name="Westerberg I."/>
            <person name="Brannstrom I.O."/>
            <person name="Guillou S."/>
            <person name="Cros-Aarteil S."/>
            <person name="Calhoun S."/>
            <person name="Haridas S."/>
            <person name="Kuo A."/>
            <person name="Mondo S."/>
            <person name="Pangilinan J."/>
            <person name="Riley R."/>
            <person name="Labutti K."/>
            <person name="Andreopoulos B."/>
            <person name="Lipzen A."/>
            <person name="Chen C."/>
            <person name="Yanf M."/>
            <person name="Daum C."/>
            <person name="Ng V."/>
            <person name="Clum A."/>
            <person name="Ohm R."/>
            <person name="Martin F."/>
            <person name="Silar P."/>
            <person name="Natvig D."/>
            <person name="Lalanne C."/>
            <person name="Gautier V."/>
            <person name="Ament-Velasquez S.L."/>
            <person name="Kruys A."/>
            <person name="Hutchinson M.I."/>
            <person name="Powell A.J."/>
            <person name="Barry K."/>
            <person name="Miller A.N."/>
            <person name="Grigoriev I.V."/>
            <person name="Debuchy R."/>
            <person name="Gladieux P."/>
            <person name="Thoren M.H."/>
            <person name="Johannesson H."/>
        </authorList>
    </citation>
    <scope>NUCLEOTIDE SEQUENCE</scope>
    <source>
        <strain evidence="5">PSN309</strain>
    </source>
</reference>
<evidence type="ECO:0000256" key="2">
    <source>
        <dbReference type="SAM" id="MobiDB-lite"/>
    </source>
</evidence>
<feature type="compositionally biased region" description="Low complexity" evidence="2">
    <location>
        <begin position="107"/>
        <end position="124"/>
    </location>
</feature>
<feature type="chain" id="PRO_5042979820" description="Mid2 domain-containing protein" evidence="4">
    <location>
        <begin position="25"/>
        <end position="506"/>
    </location>
</feature>
<name>A0AAN6X4E1_9PEZI</name>
<feature type="compositionally biased region" description="Low complexity" evidence="2">
    <location>
        <begin position="291"/>
        <end position="304"/>
    </location>
</feature>
<feature type="signal peptide" evidence="4">
    <location>
        <begin position="1"/>
        <end position="24"/>
    </location>
</feature>
<feature type="region of interest" description="Disordered" evidence="2">
    <location>
        <begin position="378"/>
        <end position="469"/>
    </location>
</feature>
<feature type="region of interest" description="Disordered" evidence="2">
    <location>
        <begin position="280"/>
        <end position="312"/>
    </location>
</feature>
<feature type="region of interest" description="Disordered" evidence="2">
    <location>
        <begin position="107"/>
        <end position="197"/>
    </location>
</feature>
<sequence length="506" mass="53168">MRITNTIGQGCLAATCLFLGIVNGREQEGGVKGPGKEPVQQNKFITFTTGFDPPSAETGGQAIFWYQQPGDTNRSFAWESKDRAVVKAIYLQFNSFQGGIERKENRTIASATSSSARSPLPTSSFPVAIPSKPQVTTGVKSEAAANTTPTPSLDPSTIIDNENGGTPANGASPAGSPLRRQVAGADPSDIPLPPKETHTFEMPLESREGGGSVMLNTAELLQPKYGFRPGSVLYFMAVWGNGRKSYSRRFTIVSDPNVFARAADSGIFDTDEPVEQEDLMDAEDGGDGTSDGDATNTTTPKPGTTQGGGSSDGGGLAQGAIIGIAVACGVVGLLLVFAVVWLVMRRRKQKQNALSGGPYNADGRGEDLIAEKEANAGVDVTPHSPYSDDGATGGGANPGYQEDSASGVPIAAAGAAHHRQDQSRSYTPYSDRPGAVGSPSVRTASISHNDEARASMPSPIPGRATPRGLTTPYAHLVEEGMTEEEIRRLEEEERQLDAAIEQAGRR</sequence>
<gene>
    <name evidence="5" type="ORF">QBC35DRAFT_198774</name>
</gene>
<reference evidence="5" key="1">
    <citation type="journal article" date="2023" name="Mol. Phylogenet. Evol.">
        <title>Genome-scale phylogeny and comparative genomics of the fungal order Sordariales.</title>
        <authorList>
            <person name="Hensen N."/>
            <person name="Bonometti L."/>
            <person name="Westerberg I."/>
            <person name="Brannstrom I.O."/>
            <person name="Guillou S."/>
            <person name="Cros-Aarteil S."/>
            <person name="Calhoun S."/>
            <person name="Haridas S."/>
            <person name="Kuo A."/>
            <person name="Mondo S."/>
            <person name="Pangilinan J."/>
            <person name="Riley R."/>
            <person name="LaButti K."/>
            <person name="Andreopoulos B."/>
            <person name="Lipzen A."/>
            <person name="Chen C."/>
            <person name="Yan M."/>
            <person name="Daum C."/>
            <person name="Ng V."/>
            <person name="Clum A."/>
            <person name="Steindorff A."/>
            <person name="Ohm R.A."/>
            <person name="Martin F."/>
            <person name="Silar P."/>
            <person name="Natvig D.O."/>
            <person name="Lalanne C."/>
            <person name="Gautier V."/>
            <person name="Ament-Velasquez S.L."/>
            <person name="Kruys A."/>
            <person name="Hutchinson M.I."/>
            <person name="Powell A.J."/>
            <person name="Barry K."/>
            <person name="Miller A.N."/>
            <person name="Grigoriev I.V."/>
            <person name="Debuchy R."/>
            <person name="Gladieux P."/>
            <person name="Hiltunen Thoren M."/>
            <person name="Johannesson H."/>
        </authorList>
    </citation>
    <scope>NUCLEOTIDE SEQUENCE</scope>
    <source>
        <strain evidence="5">PSN309</strain>
    </source>
</reference>
<evidence type="ECO:0000313" key="5">
    <source>
        <dbReference type="EMBL" id="KAK4192665.1"/>
    </source>
</evidence>
<feature type="coiled-coil region" evidence="1">
    <location>
        <begin position="479"/>
        <end position="506"/>
    </location>
</feature>
<evidence type="ECO:0000256" key="4">
    <source>
        <dbReference type="SAM" id="SignalP"/>
    </source>
</evidence>
<feature type="compositionally biased region" description="Polar residues" evidence="2">
    <location>
        <begin position="133"/>
        <end position="166"/>
    </location>
</feature>
<keyword evidence="3" id="KW-1133">Transmembrane helix</keyword>
<dbReference type="EMBL" id="MU864353">
    <property type="protein sequence ID" value="KAK4192665.1"/>
    <property type="molecule type" value="Genomic_DNA"/>
</dbReference>
<dbReference type="AlphaFoldDB" id="A0AAN6X4E1"/>
<keyword evidence="6" id="KW-1185">Reference proteome</keyword>
<evidence type="ECO:0000256" key="1">
    <source>
        <dbReference type="SAM" id="Coils"/>
    </source>
</evidence>
<keyword evidence="3" id="KW-0812">Transmembrane</keyword>
<protein>
    <recommendedName>
        <fullName evidence="7">Mid2 domain-containing protein</fullName>
    </recommendedName>
</protein>
<keyword evidence="3" id="KW-0472">Membrane</keyword>
<keyword evidence="4" id="KW-0732">Signal</keyword>
<organism evidence="5 6">
    <name type="scientific">Podospora australis</name>
    <dbReference type="NCBI Taxonomy" id="1536484"/>
    <lineage>
        <taxon>Eukaryota</taxon>
        <taxon>Fungi</taxon>
        <taxon>Dikarya</taxon>
        <taxon>Ascomycota</taxon>
        <taxon>Pezizomycotina</taxon>
        <taxon>Sordariomycetes</taxon>
        <taxon>Sordariomycetidae</taxon>
        <taxon>Sordariales</taxon>
        <taxon>Podosporaceae</taxon>
        <taxon>Podospora</taxon>
    </lineage>
</organism>
<feature type="transmembrane region" description="Helical" evidence="3">
    <location>
        <begin position="320"/>
        <end position="344"/>
    </location>
</feature>